<protein>
    <submittedName>
        <fullName evidence="1">Uncharacterized protein</fullName>
    </submittedName>
</protein>
<dbReference type="SUPFAM" id="SSF53448">
    <property type="entry name" value="Nucleotide-diphospho-sugar transferases"/>
    <property type="match status" value="1"/>
</dbReference>
<reference evidence="1" key="1">
    <citation type="submission" date="2019-12" db="EMBL/GenBank/DDBJ databases">
        <title>High-Quality draft genome sequences of three cyanobacteria isolated from the limestone walls of the Old Cathedral of Coimbra.</title>
        <authorList>
            <person name="Tiago I."/>
            <person name="Soares F."/>
            <person name="Portugal A."/>
        </authorList>
    </citation>
    <scope>NUCLEOTIDE SEQUENCE</scope>
    <source>
        <strain evidence="1">A</strain>
    </source>
</reference>
<comment type="caution">
    <text evidence="1">The sequence shown here is derived from an EMBL/GenBank/DDBJ whole genome shotgun (WGS) entry which is preliminary data.</text>
</comment>
<dbReference type="EMBL" id="WVIE01000019">
    <property type="protein sequence ID" value="NDJ18749.1"/>
    <property type="molecule type" value="Genomic_DNA"/>
</dbReference>
<dbReference type="AlphaFoldDB" id="A0A8J7Z2C3"/>
<proteinExistence type="predicted"/>
<gene>
    <name evidence="1" type="ORF">GS601_15875</name>
</gene>
<dbReference type="Gene3D" id="3.90.550.10">
    <property type="entry name" value="Spore Coat Polysaccharide Biosynthesis Protein SpsA, Chain A"/>
    <property type="match status" value="1"/>
</dbReference>
<keyword evidence="2" id="KW-1185">Reference proteome</keyword>
<dbReference type="Proteomes" id="UP000646053">
    <property type="component" value="Unassembled WGS sequence"/>
</dbReference>
<dbReference type="InterPro" id="IPR029044">
    <property type="entry name" value="Nucleotide-diphossugar_trans"/>
</dbReference>
<sequence>MITFLTFHVEKERGDAVNVVKQNAAPKNIYHQLIDLVFRSACLFHPKCKKVMLSDQTTTFDYLDRDIEVYRTKTDTDSIPLMLNRLLTQISYVRYNNSHSNLTFLDSDILINANLEAVFQQDFDIALTYRELEDMPINWGVMFISKKGQRKAIGFLEKVANIYREKYLTSNIFWCDQYALIDAIGREHFFKRQSNVLCVENTKILLVPCETYNFSPEPTLNSIVPELKNRKIIHFKGPRKQLMPIYWNTYLKARQHSSIAQSLRLWFNQTKLKLRLEQERFVPRVLFLSSNLRRNAKDILKPKSSV</sequence>
<name>A0A8J7Z2C3_9CYAN</name>
<evidence type="ECO:0000313" key="2">
    <source>
        <dbReference type="Proteomes" id="UP000646053"/>
    </source>
</evidence>
<evidence type="ECO:0000313" key="1">
    <source>
        <dbReference type="EMBL" id="NDJ18749.1"/>
    </source>
</evidence>
<organism evidence="1 2">
    <name type="scientific">Myxacorys almedinensis A</name>
    <dbReference type="NCBI Taxonomy" id="2690445"/>
    <lineage>
        <taxon>Bacteria</taxon>
        <taxon>Bacillati</taxon>
        <taxon>Cyanobacteriota</taxon>
        <taxon>Cyanophyceae</taxon>
        <taxon>Leptolyngbyales</taxon>
        <taxon>Leptolyngbyaceae</taxon>
        <taxon>Myxacorys</taxon>
        <taxon>Myxacorys almedinensis</taxon>
    </lineage>
</organism>
<dbReference type="PANTHER" id="PTHR35723">
    <property type="entry name" value="POLYPHOSPHATIDYLINOSITOL PHOSPHATASE"/>
    <property type="match status" value="1"/>
</dbReference>
<dbReference type="RefSeq" id="WP_162424273.1">
    <property type="nucleotide sequence ID" value="NZ_WVIE01000019.1"/>
</dbReference>
<accession>A0A8J7Z2C3</accession>